<name>A0ABY4DAF5_9SPIR</name>
<dbReference type="SUPFAM" id="SSF46785">
    <property type="entry name" value="Winged helix' DNA-binding domain"/>
    <property type="match status" value="1"/>
</dbReference>
<evidence type="ECO:0000259" key="4">
    <source>
        <dbReference type="PROSITE" id="PS51000"/>
    </source>
</evidence>
<dbReference type="InterPro" id="IPR001034">
    <property type="entry name" value="DeoR_HTH"/>
</dbReference>
<keyword evidence="6" id="KW-1185">Reference proteome</keyword>
<reference evidence="6" key="1">
    <citation type="journal article" date="2024" name="J Bioinform Genom">
        <title>Complete genome sequence of the type strain bacterium Sphaerochaeta associata GLS2t (VKM B-2742)t.</title>
        <authorList>
            <person name="Troshina O.Y."/>
            <person name="Tepeeva A.N."/>
            <person name="Arzamasceva V.O."/>
            <person name="Whitman W.B."/>
            <person name="Varghese N."/>
            <person name="Shapiro N."/>
            <person name="Woyke T."/>
            <person name="Kripides N.C."/>
            <person name="Vasilenko O.V."/>
        </authorList>
    </citation>
    <scope>NUCLEOTIDE SEQUENCE [LARGE SCALE GENOMIC DNA]</scope>
    <source>
        <strain evidence="6">GLS2T</strain>
    </source>
</reference>
<evidence type="ECO:0000313" key="6">
    <source>
        <dbReference type="Proteomes" id="UP000829708"/>
    </source>
</evidence>
<accession>A0ABY4DAF5</accession>
<dbReference type="InterPro" id="IPR018356">
    <property type="entry name" value="Tscrpt_reg_HTH_DeoR_CS"/>
</dbReference>
<proteinExistence type="predicted"/>
<protein>
    <submittedName>
        <fullName evidence="5">DeoR/GlpR family DNA-binding transcription regulator</fullName>
    </submittedName>
</protein>
<keyword evidence="3" id="KW-0804">Transcription</keyword>
<dbReference type="Gene3D" id="3.40.50.1360">
    <property type="match status" value="1"/>
</dbReference>
<organism evidence="5 6">
    <name type="scientific">Sphaerochaeta associata</name>
    <dbReference type="NCBI Taxonomy" id="1129264"/>
    <lineage>
        <taxon>Bacteria</taxon>
        <taxon>Pseudomonadati</taxon>
        <taxon>Spirochaetota</taxon>
        <taxon>Spirochaetia</taxon>
        <taxon>Spirochaetales</taxon>
        <taxon>Sphaerochaetaceae</taxon>
        <taxon>Sphaerochaeta</taxon>
    </lineage>
</organism>
<sequence>MMKKEFVEERRLGIIQYINQKRRADVYELAQEFNVTEVTIRRDLILLEDSGKLVRTHGGAISCLDRSIWQTTNIRARLENETAEKERIANYVASLISDGESIFLDSGSTSLLIARALLSHKRLMVVSNSPSVAQTLAGVNENKVLITGGELEKNTDSIIGTSCEEFLKQYRTDKAILGISGILIPDGYFAANPQEAAVKRIMGNNAKRTIYAADSSKIGTTAFTFVESLKNTGLLITDTNISEDNLKLLKQYGADVVTV</sequence>
<feature type="domain" description="HTH deoR-type" evidence="4">
    <location>
        <begin position="7"/>
        <end position="62"/>
    </location>
</feature>
<gene>
    <name evidence="5" type="ORF">MUG09_16285</name>
</gene>
<dbReference type="RefSeq" id="WP_244772492.1">
    <property type="nucleotide sequence ID" value="NZ_CP094929.1"/>
</dbReference>
<dbReference type="SUPFAM" id="SSF100950">
    <property type="entry name" value="NagB/RpiA/CoA transferase-like"/>
    <property type="match status" value="1"/>
</dbReference>
<evidence type="ECO:0000256" key="2">
    <source>
        <dbReference type="ARBA" id="ARBA00023125"/>
    </source>
</evidence>
<dbReference type="Pfam" id="PF08220">
    <property type="entry name" value="HTH_DeoR"/>
    <property type="match status" value="1"/>
</dbReference>
<dbReference type="PANTHER" id="PTHR30363:SF44">
    <property type="entry name" value="AGA OPERON TRANSCRIPTIONAL REPRESSOR-RELATED"/>
    <property type="match status" value="1"/>
</dbReference>
<dbReference type="Gene3D" id="1.10.10.10">
    <property type="entry name" value="Winged helix-like DNA-binding domain superfamily/Winged helix DNA-binding domain"/>
    <property type="match status" value="1"/>
</dbReference>
<dbReference type="PRINTS" id="PR00037">
    <property type="entry name" value="HTHLACR"/>
</dbReference>
<keyword evidence="1" id="KW-0805">Transcription regulation</keyword>
<dbReference type="PROSITE" id="PS51000">
    <property type="entry name" value="HTH_DEOR_2"/>
    <property type="match status" value="1"/>
</dbReference>
<dbReference type="EMBL" id="CP094929">
    <property type="protein sequence ID" value="UOM51116.1"/>
    <property type="molecule type" value="Genomic_DNA"/>
</dbReference>
<dbReference type="SMART" id="SM00420">
    <property type="entry name" value="HTH_DEOR"/>
    <property type="match status" value="1"/>
</dbReference>
<dbReference type="InterPro" id="IPR050313">
    <property type="entry name" value="Carb_Metab_HTH_regulators"/>
</dbReference>
<evidence type="ECO:0000256" key="3">
    <source>
        <dbReference type="ARBA" id="ARBA00023163"/>
    </source>
</evidence>
<evidence type="ECO:0000313" key="5">
    <source>
        <dbReference type="EMBL" id="UOM51116.1"/>
    </source>
</evidence>
<keyword evidence="2 5" id="KW-0238">DNA-binding</keyword>
<dbReference type="InterPro" id="IPR036390">
    <property type="entry name" value="WH_DNA-bd_sf"/>
</dbReference>
<dbReference type="GO" id="GO:0003677">
    <property type="term" value="F:DNA binding"/>
    <property type="evidence" value="ECO:0007669"/>
    <property type="project" value="UniProtKB-KW"/>
</dbReference>
<dbReference type="InterPro" id="IPR036388">
    <property type="entry name" value="WH-like_DNA-bd_sf"/>
</dbReference>
<dbReference type="Proteomes" id="UP000829708">
    <property type="component" value="Chromosome"/>
</dbReference>
<dbReference type="Pfam" id="PF00455">
    <property type="entry name" value="DeoRC"/>
    <property type="match status" value="1"/>
</dbReference>
<dbReference type="PANTHER" id="PTHR30363">
    <property type="entry name" value="HTH-TYPE TRANSCRIPTIONAL REGULATOR SRLR-RELATED"/>
    <property type="match status" value="1"/>
</dbReference>
<evidence type="ECO:0000256" key="1">
    <source>
        <dbReference type="ARBA" id="ARBA00023015"/>
    </source>
</evidence>
<dbReference type="SMART" id="SM01134">
    <property type="entry name" value="DeoRC"/>
    <property type="match status" value="1"/>
</dbReference>
<dbReference type="InterPro" id="IPR037171">
    <property type="entry name" value="NagB/RpiA_transferase-like"/>
</dbReference>
<dbReference type="InterPro" id="IPR014036">
    <property type="entry name" value="DeoR-like_C"/>
</dbReference>
<dbReference type="PROSITE" id="PS00894">
    <property type="entry name" value="HTH_DEOR_1"/>
    <property type="match status" value="1"/>
</dbReference>